<comment type="caution">
    <text evidence="5">The sequence shown here is derived from an EMBL/GenBank/DDBJ whole genome shotgun (WGS) entry which is preliminary data.</text>
</comment>
<accession>A0ABW0PRR2</accession>
<feature type="domain" description="HTH lacI-type" evidence="4">
    <location>
        <begin position="5"/>
        <end position="60"/>
    </location>
</feature>
<evidence type="ECO:0000256" key="3">
    <source>
        <dbReference type="ARBA" id="ARBA00023163"/>
    </source>
</evidence>
<keyword evidence="3" id="KW-0804">Transcription</keyword>
<dbReference type="SMART" id="SM00354">
    <property type="entry name" value="HTH_LACI"/>
    <property type="match status" value="1"/>
</dbReference>
<gene>
    <name evidence="5" type="ORF">ACFPP9_03040</name>
</gene>
<dbReference type="CDD" id="cd01392">
    <property type="entry name" value="HTH_LacI"/>
    <property type="match status" value="1"/>
</dbReference>
<evidence type="ECO:0000313" key="6">
    <source>
        <dbReference type="Proteomes" id="UP001596150"/>
    </source>
</evidence>
<dbReference type="Gene3D" id="1.10.260.40">
    <property type="entry name" value="lambda repressor-like DNA-binding domains"/>
    <property type="match status" value="1"/>
</dbReference>
<dbReference type="RefSeq" id="WP_266342757.1">
    <property type="nucleotide sequence ID" value="NZ_JAPKNH010000002.1"/>
</dbReference>
<dbReference type="GO" id="GO:0003677">
    <property type="term" value="F:DNA binding"/>
    <property type="evidence" value="ECO:0007669"/>
    <property type="project" value="UniProtKB-KW"/>
</dbReference>
<proteinExistence type="predicted"/>
<dbReference type="PANTHER" id="PTHR30146:SF109">
    <property type="entry name" value="HTH-TYPE TRANSCRIPTIONAL REGULATOR GALS"/>
    <property type="match status" value="1"/>
</dbReference>
<dbReference type="SUPFAM" id="SSF53822">
    <property type="entry name" value="Periplasmic binding protein-like I"/>
    <property type="match status" value="1"/>
</dbReference>
<dbReference type="InterPro" id="IPR046335">
    <property type="entry name" value="LacI/GalR-like_sensor"/>
</dbReference>
<evidence type="ECO:0000313" key="5">
    <source>
        <dbReference type="EMBL" id="MFC5514733.1"/>
    </source>
</evidence>
<dbReference type="InterPro" id="IPR028082">
    <property type="entry name" value="Peripla_BP_I"/>
</dbReference>
<dbReference type="Pfam" id="PF13377">
    <property type="entry name" value="Peripla_BP_3"/>
    <property type="match status" value="1"/>
</dbReference>
<keyword evidence="2 5" id="KW-0238">DNA-binding</keyword>
<organism evidence="5 6">
    <name type="scientific">Kaistia terrae</name>
    <dbReference type="NCBI Taxonomy" id="537017"/>
    <lineage>
        <taxon>Bacteria</taxon>
        <taxon>Pseudomonadati</taxon>
        <taxon>Pseudomonadota</taxon>
        <taxon>Alphaproteobacteria</taxon>
        <taxon>Hyphomicrobiales</taxon>
        <taxon>Kaistiaceae</taxon>
        <taxon>Kaistia</taxon>
    </lineage>
</organism>
<keyword evidence="6" id="KW-1185">Reference proteome</keyword>
<name>A0ABW0PRR2_9HYPH</name>
<dbReference type="Pfam" id="PF00356">
    <property type="entry name" value="LacI"/>
    <property type="match status" value="1"/>
</dbReference>
<evidence type="ECO:0000256" key="1">
    <source>
        <dbReference type="ARBA" id="ARBA00023015"/>
    </source>
</evidence>
<dbReference type="PROSITE" id="PS50932">
    <property type="entry name" value="HTH_LACI_2"/>
    <property type="match status" value="1"/>
</dbReference>
<dbReference type="PANTHER" id="PTHR30146">
    <property type="entry name" value="LACI-RELATED TRANSCRIPTIONAL REPRESSOR"/>
    <property type="match status" value="1"/>
</dbReference>
<reference evidence="6" key="1">
    <citation type="journal article" date="2019" name="Int. J. Syst. Evol. Microbiol.">
        <title>The Global Catalogue of Microorganisms (GCM) 10K type strain sequencing project: providing services to taxonomists for standard genome sequencing and annotation.</title>
        <authorList>
            <consortium name="The Broad Institute Genomics Platform"/>
            <consortium name="The Broad Institute Genome Sequencing Center for Infectious Disease"/>
            <person name="Wu L."/>
            <person name="Ma J."/>
        </authorList>
    </citation>
    <scope>NUCLEOTIDE SEQUENCE [LARGE SCALE GENOMIC DNA]</scope>
    <source>
        <strain evidence="6">KACC 12633</strain>
    </source>
</reference>
<dbReference type="EMBL" id="JBHSML010000002">
    <property type="protein sequence ID" value="MFC5514733.1"/>
    <property type="molecule type" value="Genomic_DNA"/>
</dbReference>
<evidence type="ECO:0000256" key="2">
    <source>
        <dbReference type="ARBA" id="ARBA00023125"/>
    </source>
</evidence>
<dbReference type="Proteomes" id="UP001596150">
    <property type="component" value="Unassembled WGS sequence"/>
</dbReference>
<dbReference type="SUPFAM" id="SSF47413">
    <property type="entry name" value="lambda repressor-like DNA-binding domains"/>
    <property type="match status" value="1"/>
</dbReference>
<sequence length="338" mass="36357">MMAKPNLHTVAAHAGVSIATVSKVVNGVRYGISEATLEKVLASVRELGYRPNRSGRGLRTLRRSIIGMAIVDPSPTFLADPFTTNLVAGLSNYLSEQGFGLLLHGIKPRQVEASFLVRESVVDGLCLLLSGSAQFRLQNTRLFSALSHPMVVFQDRAADGIPDTCFVNQDDTGGARELAERALTRKPRTALIVIPDIFWPAIELRLEAFWQTLKAAGVATKIVRCDESDPVAIARAIGDSIERSGMPDVILGANDKIAIVALHLLKERGVQVPEEVAVTGFNAFASNAYAGLDLTTARSPAYEMGELGGKLLLERLESGAFESRERTLPVQLIPGATA</sequence>
<evidence type="ECO:0000259" key="4">
    <source>
        <dbReference type="PROSITE" id="PS50932"/>
    </source>
</evidence>
<protein>
    <submittedName>
        <fullName evidence="5">LacI family DNA-binding transcriptional regulator</fullName>
    </submittedName>
</protein>
<dbReference type="InterPro" id="IPR000843">
    <property type="entry name" value="HTH_LacI"/>
</dbReference>
<dbReference type="InterPro" id="IPR010982">
    <property type="entry name" value="Lambda_DNA-bd_dom_sf"/>
</dbReference>
<dbReference type="Gene3D" id="3.40.50.2300">
    <property type="match status" value="2"/>
</dbReference>
<keyword evidence="1" id="KW-0805">Transcription regulation</keyword>
<dbReference type="CDD" id="cd06267">
    <property type="entry name" value="PBP1_LacI_sugar_binding-like"/>
    <property type="match status" value="1"/>
</dbReference>